<evidence type="ECO:0000313" key="2">
    <source>
        <dbReference type="EMBL" id="AXK39477.1"/>
    </source>
</evidence>
<dbReference type="AlphaFoldDB" id="A0A345Y6C5"/>
<gene>
    <name evidence="2" type="ORF">DWG20_08540</name>
</gene>
<name>A0A345Y6C5_9NEIS</name>
<accession>A0A345Y6C5</accession>
<evidence type="ECO:0000313" key="3">
    <source>
        <dbReference type="Proteomes" id="UP000254537"/>
    </source>
</evidence>
<feature type="chain" id="PRO_5016840121" evidence="1">
    <location>
        <begin position="19"/>
        <end position="198"/>
    </location>
</feature>
<dbReference type="EMBL" id="CP031337">
    <property type="protein sequence ID" value="AXK39477.1"/>
    <property type="molecule type" value="Genomic_DNA"/>
</dbReference>
<dbReference type="Proteomes" id="UP000254537">
    <property type="component" value="Chromosome"/>
</dbReference>
<dbReference type="OrthoDB" id="8535185at2"/>
<organism evidence="2 3">
    <name type="scientific">Crenobacter cavernae</name>
    <dbReference type="NCBI Taxonomy" id="2290923"/>
    <lineage>
        <taxon>Bacteria</taxon>
        <taxon>Pseudomonadati</taxon>
        <taxon>Pseudomonadota</taxon>
        <taxon>Betaproteobacteria</taxon>
        <taxon>Neisseriales</taxon>
        <taxon>Neisseriaceae</taxon>
        <taxon>Crenobacter</taxon>
    </lineage>
</organism>
<keyword evidence="1" id="KW-0732">Signal</keyword>
<evidence type="ECO:0000256" key="1">
    <source>
        <dbReference type="SAM" id="SignalP"/>
    </source>
</evidence>
<sequence>MKLRACYIALCLSLPAMADDLSLIRDSGDDSNGVLSVNQAAGEQNQQANLRALAIGDQTSRASLTLSQGLAGAGPQAPERQASASIDGASFAGFSGMLGVNQTSGYANRSANLAAVAVGPWARTEITVARPGRLGQADDTLLAQSAGATEDPQQSSASLPTAQIGDQAFQGATGVVQLNQVAGSLNQAANLLAVRVLQ</sequence>
<proteinExistence type="predicted"/>
<feature type="signal peptide" evidence="1">
    <location>
        <begin position="1"/>
        <end position="18"/>
    </location>
</feature>
<dbReference type="RefSeq" id="WP_115433409.1">
    <property type="nucleotide sequence ID" value="NZ_CP031337.1"/>
</dbReference>
<protein>
    <submittedName>
        <fullName evidence="2">Adhesin</fullName>
    </submittedName>
</protein>
<reference evidence="2 3" key="1">
    <citation type="submission" date="2018-07" db="EMBL/GenBank/DDBJ databases">
        <title>Crenobacter cavernae sp. nov., isolated from a karst cave.</title>
        <authorList>
            <person name="Zhu H."/>
        </authorList>
    </citation>
    <scope>NUCLEOTIDE SEQUENCE [LARGE SCALE GENOMIC DNA]</scope>
    <source>
        <strain evidence="2 3">K1W11S-77</strain>
    </source>
</reference>
<dbReference type="KEGG" id="ccah:DWG20_08540"/>